<dbReference type="Proteomes" id="UP001066276">
    <property type="component" value="Chromosome 3_2"/>
</dbReference>
<evidence type="ECO:0000313" key="2">
    <source>
        <dbReference type="EMBL" id="KAJ1178290.1"/>
    </source>
</evidence>
<name>A0AAV7TQ15_PLEWA</name>
<feature type="region of interest" description="Disordered" evidence="1">
    <location>
        <begin position="51"/>
        <end position="99"/>
    </location>
</feature>
<protein>
    <submittedName>
        <fullName evidence="2">Uncharacterized protein</fullName>
    </submittedName>
</protein>
<keyword evidence="3" id="KW-1185">Reference proteome</keyword>
<dbReference type="EMBL" id="JANPWB010000006">
    <property type="protein sequence ID" value="KAJ1178290.1"/>
    <property type="molecule type" value="Genomic_DNA"/>
</dbReference>
<organism evidence="2 3">
    <name type="scientific">Pleurodeles waltl</name>
    <name type="common">Iberian ribbed newt</name>
    <dbReference type="NCBI Taxonomy" id="8319"/>
    <lineage>
        <taxon>Eukaryota</taxon>
        <taxon>Metazoa</taxon>
        <taxon>Chordata</taxon>
        <taxon>Craniata</taxon>
        <taxon>Vertebrata</taxon>
        <taxon>Euteleostomi</taxon>
        <taxon>Amphibia</taxon>
        <taxon>Batrachia</taxon>
        <taxon>Caudata</taxon>
        <taxon>Salamandroidea</taxon>
        <taxon>Salamandridae</taxon>
        <taxon>Pleurodelinae</taxon>
        <taxon>Pleurodeles</taxon>
    </lineage>
</organism>
<evidence type="ECO:0000256" key="1">
    <source>
        <dbReference type="SAM" id="MobiDB-lite"/>
    </source>
</evidence>
<reference evidence="2" key="1">
    <citation type="journal article" date="2022" name="bioRxiv">
        <title>Sequencing and chromosome-scale assembly of the giantPleurodeles waltlgenome.</title>
        <authorList>
            <person name="Brown T."/>
            <person name="Elewa A."/>
            <person name="Iarovenko S."/>
            <person name="Subramanian E."/>
            <person name="Araus A.J."/>
            <person name="Petzold A."/>
            <person name="Susuki M."/>
            <person name="Suzuki K.-i.T."/>
            <person name="Hayashi T."/>
            <person name="Toyoda A."/>
            <person name="Oliveira C."/>
            <person name="Osipova E."/>
            <person name="Leigh N.D."/>
            <person name="Simon A."/>
            <person name="Yun M.H."/>
        </authorList>
    </citation>
    <scope>NUCLEOTIDE SEQUENCE</scope>
    <source>
        <strain evidence="2">20211129_DDA</strain>
        <tissue evidence="2">Liver</tissue>
    </source>
</reference>
<gene>
    <name evidence="2" type="ORF">NDU88_003537</name>
</gene>
<proteinExistence type="predicted"/>
<dbReference type="AlphaFoldDB" id="A0AAV7TQ15"/>
<feature type="region of interest" description="Disordered" evidence="1">
    <location>
        <begin position="1"/>
        <end position="34"/>
    </location>
</feature>
<comment type="caution">
    <text evidence="2">The sequence shown here is derived from an EMBL/GenBank/DDBJ whole genome shotgun (WGS) entry which is preliminary data.</text>
</comment>
<sequence>MQLHPRQGHLEIPAGPAGISPATQEPAPNGASGVAAVRRVQLHPSRFSLPAMQTVKSSTGPWARDSPYHQPFPGSSNHQEKAGGRGTRNPLGSAACGKPPALAVRPRRFRRSRNDLGSIASLLAVLPS</sequence>
<accession>A0AAV7TQ15</accession>
<evidence type="ECO:0000313" key="3">
    <source>
        <dbReference type="Proteomes" id="UP001066276"/>
    </source>
</evidence>